<feature type="transmembrane region" description="Helical" evidence="1">
    <location>
        <begin position="737"/>
        <end position="761"/>
    </location>
</feature>
<feature type="transmembrane region" description="Helical" evidence="1">
    <location>
        <begin position="701"/>
        <end position="725"/>
    </location>
</feature>
<proteinExistence type="predicted"/>
<sequence>MQNNFLPYRIAFFLLAIVAFGFVFYQLPQVYQLEQVVLGAKAQVVGEKELHSPQMSTKHIRIEDKGEEIKLKDVSSTRKLLVKFQGKTVNASGIVINNATELLFGDSLLKLKPVMNGLEIAYGEKSFVYNINGLAQVEPEALSFEYCRDLPYLSGSLEQSLITWLLKLKPNALSQLAIGGDVLCKTRLAISESPYINGTISLIKQHFVLHSSTPESLFIKELGGEWKSLSSYAINTSGEFIAGRTEYKITRNVDNEAQYLVEVESKKPQRLTSPELTTEKWTAVLGQSPKFNGISQALLLFSACMLIAALYWKKVFRFNRYQPTGLNLYFFSILGLCIISLHQLDMMALPLEWQVGLLVVAMSLLLERWWHYALAFVVLVGVFSQLLLGVNAPIDTLLIKAQQQIVILSVFCFVVGLVKGLNIDCFQQILAVIKNNHWFWLVVKYGLVLVYCLLLLNQFFSGSETGIPNFVNPTEMIKLVMALVAAIFIGSLSLYHGKGLLPQLIKLFVAGLVFIIFALLFLASIKDFSPVIILSAMLLAITVVLVIIFLTREKAQSRQFGYFIIVIACAAIFTTHYWVAKQIDELSMDTYQLSLLPAVDRWKSLKYPEQNYINAYQINEAKRVQVTEQLSGISNWNKRVAVPAIQDDLSLTHLIVRTGWLFSTFFVGMFVGLASYLFLTSCQVILLSIKFTGLLIVKQEVIQLAIFCTLMSAALLAHIIINIGSNLGVIPLMGQPLAFLSIANSHLLTFVIPTIVTFTMLQKQQVRVMS</sequence>
<organism evidence="2 3">
    <name type="scientific">Thalassotalea castellviae</name>
    <dbReference type="NCBI Taxonomy" id="3075612"/>
    <lineage>
        <taxon>Bacteria</taxon>
        <taxon>Pseudomonadati</taxon>
        <taxon>Pseudomonadota</taxon>
        <taxon>Gammaproteobacteria</taxon>
        <taxon>Alteromonadales</taxon>
        <taxon>Colwelliaceae</taxon>
        <taxon>Thalassotalea</taxon>
    </lineage>
</organism>
<feature type="transmembrane region" description="Helical" evidence="1">
    <location>
        <begin position="438"/>
        <end position="456"/>
    </location>
</feature>
<feature type="transmembrane region" description="Helical" evidence="1">
    <location>
        <begin position="507"/>
        <end position="525"/>
    </location>
</feature>
<dbReference type="RefSeq" id="WP_311582152.1">
    <property type="nucleotide sequence ID" value="NZ_JAVRIF010000006.1"/>
</dbReference>
<feature type="transmembrane region" description="Helical" evidence="1">
    <location>
        <begin position="373"/>
        <end position="394"/>
    </location>
</feature>
<keyword evidence="1" id="KW-0812">Transmembrane</keyword>
<feature type="transmembrane region" description="Helical" evidence="1">
    <location>
        <begin position="347"/>
        <end position="366"/>
    </location>
</feature>
<feature type="transmembrane region" description="Helical" evidence="1">
    <location>
        <begin position="476"/>
        <end position="495"/>
    </location>
</feature>
<feature type="transmembrane region" description="Helical" evidence="1">
    <location>
        <begin position="324"/>
        <end position="341"/>
    </location>
</feature>
<name>A0ABU3A2A8_9GAMM</name>
<protein>
    <recommendedName>
        <fullName evidence="4">Cell wall polymerase</fullName>
    </recommendedName>
</protein>
<comment type="caution">
    <text evidence="2">The sequence shown here is derived from an EMBL/GenBank/DDBJ whole genome shotgun (WGS) entry which is preliminary data.</text>
</comment>
<evidence type="ECO:0000313" key="2">
    <source>
        <dbReference type="EMBL" id="MDT0604316.1"/>
    </source>
</evidence>
<keyword evidence="1" id="KW-0472">Membrane</keyword>
<dbReference type="EMBL" id="JAVRIF010000006">
    <property type="protein sequence ID" value="MDT0604316.1"/>
    <property type="molecule type" value="Genomic_DNA"/>
</dbReference>
<keyword evidence="3" id="KW-1185">Reference proteome</keyword>
<evidence type="ECO:0000313" key="3">
    <source>
        <dbReference type="Proteomes" id="UP001266357"/>
    </source>
</evidence>
<gene>
    <name evidence="2" type="ORF">RM573_11980</name>
</gene>
<feature type="transmembrane region" description="Helical" evidence="1">
    <location>
        <begin position="7"/>
        <end position="27"/>
    </location>
</feature>
<accession>A0ABU3A2A8</accession>
<feature type="transmembrane region" description="Helical" evidence="1">
    <location>
        <begin position="562"/>
        <end position="580"/>
    </location>
</feature>
<keyword evidence="1" id="KW-1133">Transmembrane helix</keyword>
<feature type="transmembrane region" description="Helical" evidence="1">
    <location>
        <begin position="293"/>
        <end position="312"/>
    </location>
</feature>
<reference evidence="2 3" key="1">
    <citation type="submission" date="2023-09" db="EMBL/GenBank/DDBJ databases">
        <authorList>
            <person name="Rey-Velasco X."/>
        </authorList>
    </citation>
    <scope>NUCLEOTIDE SEQUENCE [LARGE SCALE GENOMIC DNA]</scope>
    <source>
        <strain evidence="2 3">W431</strain>
    </source>
</reference>
<feature type="transmembrane region" description="Helical" evidence="1">
    <location>
        <begin position="531"/>
        <end position="550"/>
    </location>
</feature>
<feature type="transmembrane region" description="Helical" evidence="1">
    <location>
        <begin position="660"/>
        <end position="689"/>
    </location>
</feature>
<dbReference type="Proteomes" id="UP001266357">
    <property type="component" value="Unassembled WGS sequence"/>
</dbReference>
<evidence type="ECO:0008006" key="4">
    <source>
        <dbReference type="Google" id="ProtNLM"/>
    </source>
</evidence>
<evidence type="ECO:0000256" key="1">
    <source>
        <dbReference type="SAM" id="Phobius"/>
    </source>
</evidence>
<feature type="transmembrane region" description="Helical" evidence="1">
    <location>
        <begin position="406"/>
        <end position="426"/>
    </location>
</feature>